<reference evidence="6" key="2">
    <citation type="submission" date="2020-05" db="UniProtKB">
        <authorList>
            <consortium name="EnsemblMetazoa"/>
        </authorList>
    </citation>
    <scope>IDENTIFICATION</scope>
    <source>
        <strain evidence="6">WRAIR2</strain>
    </source>
</reference>
<dbReference type="AlphaFoldDB" id="A0A182NCV0"/>
<dbReference type="PANTHER" id="PTHR13098:SF3">
    <property type="entry name" value="WOLFRAMIN"/>
    <property type="match status" value="1"/>
</dbReference>
<dbReference type="Gene3D" id="1.25.40.10">
    <property type="entry name" value="Tetratricopeptide repeat domain"/>
    <property type="match status" value="1"/>
</dbReference>
<dbReference type="GO" id="GO:0055074">
    <property type="term" value="P:calcium ion homeostasis"/>
    <property type="evidence" value="ECO:0007669"/>
    <property type="project" value="TreeGrafter"/>
</dbReference>
<dbReference type="EnsemblMetazoa" id="ADIR005464-RA">
    <property type="protein sequence ID" value="ADIR005464-PA"/>
    <property type="gene ID" value="ADIR005464"/>
</dbReference>
<feature type="region of interest" description="Disordered" evidence="1">
    <location>
        <begin position="188"/>
        <end position="234"/>
    </location>
</feature>
<dbReference type="PANTHER" id="PTHR13098">
    <property type="entry name" value="WOLFRAMIN"/>
    <property type="match status" value="1"/>
</dbReference>
<evidence type="ECO:0000259" key="4">
    <source>
        <dbReference type="Pfam" id="PF19914"/>
    </source>
</evidence>
<organism evidence="6 7">
    <name type="scientific">Anopheles dirus</name>
    <dbReference type="NCBI Taxonomy" id="7168"/>
    <lineage>
        <taxon>Eukaryota</taxon>
        <taxon>Metazoa</taxon>
        <taxon>Ecdysozoa</taxon>
        <taxon>Arthropoda</taxon>
        <taxon>Hexapoda</taxon>
        <taxon>Insecta</taxon>
        <taxon>Pterygota</taxon>
        <taxon>Neoptera</taxon>
        <taxon>Endopterygota</taxon>
        <taxon>Diptera</taxon>
        <taxon>Nematocera</taxon>
        <taxon>Culicoidea</taxon>
        <taxon>Culicidae</taxon>
        <taxon>Anophelinae</taxon>
        <taxon>Anopheles</taxon>
    </lineage>
</organism>
<feature type="transmembrane region" description="Helical" evidence="2">
    <location>
        <begin position="533"/>
        <end position="551"/>
    </location>
</feature>
<dbReference type="Proteomes" id="UP000075884">
    <property type="component" value="Unassembled WGS sequence"/>
</dbReference>
<dbReference type="Pfam" id="PF19914">
    <property type="entry name" value="WEF-hand"/>
    <property type="match status" value="1"/>
</dbReference>
<dbReference type="Pfam" id="PF20053">
    <property type="entry name" value="WC-rich"/>
    <property type="match status" value="1"/>
</dbReference>
<dbReference type="GO" id="GO:0005789">
    <property type="term" value="C:endoplasmic reticulum membrane"/>
    <property type="evidence" value="ECO:0007669"/>
    <property type="project" value="TreeGrafter"/>
</dbReference>
<feature type="transmembrane region" description="Helical" evidence="2">
    <location>
        <begin position="402"/>
        <end position="419"/>
    </location>
</feature>
<keyword evidence="2" id="KW-0472">Membrane</keyword>
<name>A0A182NCV0_9DIPT</name>
<evidence type="ECO:0000313" key="6">
    <source>
        <dbReference type="EnsemblMetazoa" id="ADIR005464-PA"/>
    </source>
</evidence>
<keyword evidence="7" id="KW-1185">Reference proteome</keyword>
<dbReference type="GO" id="GO:0030968">
    <property type="term" value="P:endoplasmic reticulum unfolded protein response"/>
    <property type="evidence" value="ECO:0007669"/>
    <property type="project" value="TreeGrafter"/>
</dbReference>
<dbReference type="InterPro" id="IPR045458">
    <property type="entry name" value="Wolframin_Sel1-like_rpt"/>
</dbReference>
<feature type="region of interest" description="Disordered" evidence="1">
    <location>
        <begin position="37"/>
        <end position="56"/>
    </location>
</feature>
<feature type="transmembrane region" description="Helical" evidence="2">
    <location>
        <begin position="601"/>
        <end position="620"/>
    </location>
</feature>
<protein>
    <recommendedName>
        <fullName evidence="8">Wolframin</fullName>
    </recommendedName>
</protein>
<evidence type="ECO:0008006" key="8">
    <source>
        <dbReference type="Google" id="ProtNLM"/>
    </source>
</evidence>
<evidence type="ECO:0000259" key="3">
    <source>
        <dbReference type="Pfam" id="PF19913"/>
    </source>
</evidence>
<feature type="transmembrane region" description="Helical" evidence="2">
    <location>
        <begin position="626"/>
        <end position="645"/>
    </location>
</feature>
<dbReference type="VEuPathDB" id="VectorBase:ADIR005464"/>
<dbReference type="InterPro" id="IPR045461">
    <property type="entry name" value="Wolframin_OB_fold"/>
</dbReference>
<accession>A0A182NCV0</accession>
<feature type="domain" description="Wolframin cysteine-rich" evidence="5">
    <location>
        <begin position="696"/>
        <end position="802"/>
    </location>
</feature>
<dbReference type="STRING" id="7168.A0A182NCV0"/>
<keyword evidence="2" id="KW-1133">Transmembrane helix</keyword>
<proteinExistence type="predicted"/>
<keyword evidence="2" id="KW-0812">Transmembrane</keyword>
<dbReference type="Pfam" id="PF20023">
    <property type="entry name" value="WSLR"/>
    <property type="match status" value="1"/>
</dbReference>
<feature type="transmembrane region" description="Helical" evidence="2">
    <location>
        <begin position="425"/>
        <end position="445"/>
    </location>
</feature>
<sequence length="958" mass="107004">PSDASFRTTAGGLFSSANGDKFPFPLGCNRIPTMASWANRPPIDNNGGPSSSRKKWNLEDKKSLRNLKYHFAEDGCSEVQFTLAKQLLEENSETDPAHNHVQGVQWLLRAAQQGHEASIGLLKECYENGRGISESNEEDVRTILSMSPAERSARRAAQELFASLSNGEEYVTAAQLEKRMREIYQMDRKRRRTQPDGAEAEGSMEHSLGGGEMGADERAHGRGGGSSLSSPNLGHRLHRSPAVNHISEANLLAAAVNYSNGHLPAVNDALMLSAPDPHSLNHVPCFHRPFFHPFMFLQLLYHRFVSLLSTFPGSIGSSWTQLCLVLGAYWYFASDNLLALLPVGGYYLSLAVMVLCSFRMLKSKHEFIDFRMWSGLFLRYGDEHLNTDDSENQYLRNNLKPYFYFFTAFFVNMVLQPNISDQWLPFSEITVLAFALTFLTMFAFIYTSGDPFPDYLILFSFGLNVLAKYPYEMDDVVTTGWRFLDLKVPGFSTFVIGNGIEFCLNCRAMLYLMIPGFLMYIARRNGWRGIYQYLIPHCVTLAWLQICIISSQSATMFGLVRGALGLSGLLLFLPLFGIVTLLIPVFAVIEWLSLTDSTVRVWSSIGAAVTAVAISGYMASSRRTERYITFLQIAICVIGTVFLTLPHMMSNFETIERVNENRMYDSSAAGTIDDTTGAGDGDGAGGGDAPPSSLSWELYYQFCHQPAWDTENKVKTQLRCTNLDGTFVRWEGTVVDMAISSRRNLRAQLIEGYLPKFLADRLNCIYGEPIEPDCGNLNGSPEGECESLKHFMQRQRTCHLNKWNTYEYELKVRMSTGLLTKPAEVILKAQHVFGNFTQSLNYSDRIWFVGVLRDSAHSGPATPGAGDQQQNAWDTAGSGFSLNLGGQSGGSFGVHGMRLGRKNPLIELHSIGCRQCRNPRLSSVHLNEGLKVNGRMRDLLRGVKYLLNVIFNPLVIFK</sequence>
<dbReference type="InterPro" id="IPR026209">
    <property type="entry name" value="Wolframin_fam"/>
</dbReference>
<evidence type="ECO:0000259" key="5">
    <source>
        <dbReference type="Pfam" id="PF20053"/>
    </source>
</evidence>
<feature type="transmembrane region" description="Helical" evidence="2">
    <location>
        <begin position="563"/>
        <end position="589"/>
    </location>
</feature>
<dbReference type="InterPro" id="IPR045460">
    <property type="entry name" value="Wolframin_EF-hand"/>
</dbReference>
<evidence type="ECO:0000256" key="2">
    <source>
        <dbReference type="SAM" id="Phobius"/>
    </source>
</evidence>
<reference evidence="7" key="1">
    <citation type="submission" date="2013-03" db="EMBL/GenBank/DDBJ databases">
        <title>The Genome Sequence of Anopheles dirus WRAIR2.</title>
        <authorList>
            <consortium name="The Broad Institute Genomics Platform"/>
            <person name="Neafsey D.E."/>
            <person name="Walton C."/>
            <person name="Walker B."/>
            <person name="Young S.K."/>
            <person name="Zeng Q."/>
            <person name="Gargeya S."/>
            <person name="Fitzgerald M."/>
            <person name="Haas B."/>
            <person name="Abouelleil A."/>
            <person name="Allen A.W."/>
            <person name="Alvarado L."/>
            <person name="Arachchi H.M."/>
            <person name="Berlin A.M."/>
            <person name="Chapman S.B."/>
            <person name="Gainer-Dewar J."/>
            <person name="Goldberg J."/>
            <person name="Griggs A."/>
            <person name="Gujja S."/>
            <person name="Hansen M."/>
            <person name="Howarth C."/>
            <person name="Imamovic A."/>
            <person name="Ireland A."/>
            <person name="Larimer J."/>
            <person name="McCowan C."/>
            <person name="Murphy C."/>
            <person name="Pearson M."/>
            <person name="Poon T.W."/>
            <person name="Priest M."/>
            <person name="Roberts A."/>
            <person name="Saif S."/>
            <person name="Shea T."/>
            <person name="Sisk P."/>
            <person name="Sykes S."/>
            <person name="Wortman J."/>
            <person name="Nusbaum C."/>
            <person name="Birren B."/>
        </authorList>
    </citation>
    <scope>NUCLEOTIDE SEQUENCE [LARGE SCALE GENOMIC DNA]</scope>
    <source>
        <strain evidence="7">WRAIR2</strain>
    </source>
</reference>
<dbReference type="PRINTS" id="PR02060">
    <property type="entry name" value="WOLFFAMILY"/>
</dbReference>
<feature type="transmembrane region" description="Helical" evidence="2">
    <location>
        <begin position="491"/>
        <end position="521"/>
    </location>
</feature>
<feature type="transmembrane region" description="Helical" evidence="2">
    <location>
        <begin position="338"/>
        <end position="361"/>
    </location>
</feature>
<feature type="domain" description="Wolframin OB-fold" evidence="3">
    <location>
        <begin position="803"/>
        <end position="958"/>
    </location>
</feature>
<evidence type="ECO:0000256" key="1">
    <source>
        <dbReference type="SAM" id="MobiDB-lite"/>
    </source>
</evidence>
<evidence type="ECO:0000313" key="7">
    <source>
        <dbReference type="Proteomes" id="UP000075884"/>
    </source>
</evidence>
<dbReference type="InterPro" id="IPR011990">
    <property type="entry name" value="TPR-like_helical_dom_sf"/>
</dbReference>
<feature type="domain" description="Wolframin EF-hand" evidence="4">
    <location>
        <begin position="153"/>
        <end position="259"/>
    </location>
</feature>
<dbReference type="Pfam" id="PF19913">
    <property type="entry name" value="WCOB"/>
    <property type="match status" value="1"/>
</dbReference>
<dbReference type="InterPro" id="IPR045400">
    <property type="entry name" value="Wolframin_Cys-rich"/>
</dbReference>